<dbReference type="InterPro" id="IPR011006">
    <property type="entry name" value="CheY-like_superfamily"/>
</dbReference>
<dbReference type="SMART" id="SM00065">
    <property type="entry name" value="GAF"/>
    <property type="match status" value="1"/>
</dbReference>
<keyword evidence="1" id="KW-0808">Transferase</keyword>
<evidence type="ECO:0000256" key="3">
    <source>
        <dbReference type="ARBA" id="ARBA00023015"/>
    </source>
</evidence>
<proteinExistence type="predicted"/>
<organism evidence="6 7">
    <name type="scientific">Amycolatopsis saalfeldensis</name>
    <dbReference type="NCBI Taxonomy" id="394193"/>
    <lineage>
        <taxon>Bacteria</taxon>
        <taxon>Bacillati</taxon>
        <taxon>Actinomycetota</taxon>
        <taxon>Actinomycetes</taxon>
        <taxon>Pseudonocardiales</taxon>
        <taxon>Pseudonocardiaceae</taxon>
        <taxon>Amycolatopsis</taxon>
    </lineage>
</organism>
<dbReference type="InterPro" id="IPR036388">
    <property type="entry name" value="WH-like_DNA-bd_sf"/>
</dbReference>
<dbReference type="SUPFAM" id="SSF55781">
    <property type="entry name" value="GAF domain-like"/>
    <property type="match status" value="1"/>
</dbReference>
<dbReference type="InterPro" id="IPR012074">
    <property type="entry name" value="GAF_ANTAR"/>
</dbReference>
<dbReference type="GO" id="GO:0003723">
    <property type="term" value="F:RNA binding"/>
    <property type="evidence" value="ECO:0007669"/>
    <property type="project" value="InterPro"/>
</dbReference>
<dbReference type="STRING" id="394193.SAMN04489732_12446"/>
<dbReference type="PIRSF" id="PIRSF036625">
    <property type="entry name" value="GAF_ANTAR"/>
    <property type="match status" value="1"/>
</dbReference>
<evidence type="ECO:0000313" key="6">
    <source>
        <dbReference type="EMBL" id="SEP53075.1"/>
    </source>
</evidence>
<dbReference type="PROSITE" id="PS50921">
    <property type="entry name" value="ANTAR"/>
    <property type="match status" value="1"/>
</dbReference>
<evidence type="ECO:0000256" key="2">
    <source>
        <dbReference type="ARBA" id="ARBA00022777"/>
    </source>
</evidence>
<dbReference type="Gene3D" id="3.30.450.40">
    <property type="match status" value="1"/>
</dbReference>
<dbReference type="InterPro" id="IPR005561">
    <property type="entry name" value="ANTAR"/>
</dbReference>
<protein>
    <submittedName>
        <fullName evidence="6">GAF domain-containing protein</fullName>
    </submittedName>
</protein>
<keyword evidence="4" id="KW-0804">Transcription</keyword>
<dbReference type="GO" id="GO:0016301">
    <property type="term" value="F:kinase activity"/>
    <property type="evidence" value="ECO:0007669"/>
    <property type="project" value="UniProtKB-KW"/>
</dbReference>
<gene>
    <name evidence="6" type="ORF">SAMN04489732_12446</name>
</gene>
<name>A0A1H8YLL3_9PSEU</name>
<reference evidence="6 7" key="1">
    <citation type="submission" date="2016-10" db="EMBL/GenBank/DDBJ databases">
        <authorList>
            <person name="de Groot N.N."/>
        </authorList>
    </citation>
    <scope>NUCLEOTIDE SEQUENCE [LARGE SCALE GENOMIC DNA]</scope>
    <source>
        <strain evidence="6 7">DSM 44993</strain>
    </source>
</reference>
<sequence length="245" mass="25714">MTGTGSPGGRLLEAVAGIADTLGDGFEVAGFLRELVRRCVEILDVDAAGVLLPGEPGWPPVVVGTDERARRLEMLELRSGEGPCVTAFRTGAPVRLRTGPGPVTRWPVFAAAAAKARFTAVDAVPMRLRGDVIGALGLFHAGGGPLPADRRRIARTIAGIATIGLLQQRAISRKATLAAQLEDTLSTRVVVEQAKGFLAERLGVDVATAFAIMRRYARSRGVELGTVARSVIEGRKSAEELSGLG</sequence>
<keyword evidence="7" id="KW-1185">Reference proteome</keyword>
<dbReference type="Pfam" id="PF03861">
    <property type="entry name" value="ANTAR"/>
    <property type="match status" value="1"/>
</dbReference>
<dbReference type="InterPro" id="IPR029016">
    <property type="entry name" value="GAF-like_dom_sf"/>
</dbReference>
<dbReference type="SUPFAM" id="SSF52172">
    <property type="entry name" value="CheY-like"/>
    <property type="match status" value="1"/>
</dbReference>
<keyword evidence="2" id="KW-0418">Kinase</keyword>
<dbReference type="Proteomes" id="UP000198582">
    <property type="component" value="Unassembled WGS sequence"/>
</dbReference>
<dbReference type="RefSeq" id="WP_091627402.1">
    <property type="nucleotide sequence ID" value="NZ_FOEF01000024.1"/>
</dbReference>
<evidence type="ECO:0000313" key="7">
    <source>
        <dbReference type="Proteomes" id="UP000198582"/>
    </source>
</evidence>
<dbReference type="Gene3D" id="1.10.10.10">
    <property type="entry name" value="Winged helix-like DNA-binding domain superfamily/Winged helix DNA-binding domain"/>
    <property type="match status" value="1"/>
</dbReference>
<feature type="domain" description="ANTAR" evidence="5">
    <location>
        <begin position="171"/>
        <end position="232"/>
    </location>
</feature>
<dbReference type="AlphaFoldDB" id="A0A1H8YLL3"/>
<evidence type="ECO:0000259" key="5">
    <source>
        <dbReference type="PROSITE" id="PS50921"/>
    </source>
</evidence>
<evidence type="ECO:0000256" key="1">
    <source>
        <dbReference type="ARBA" id="ARBA00022679"/>
    </source>
</evidence>
<dbReference type="OrthoDB" id="3683444at2"/>
<keyword evidence="3" id="KW-0805">Transcription regulation</keyword>
<dbReference type="InterPro" id="IPR003018">
    <property type="entry name" value="GAF"/>
</dbReference>
<dbReference type="SMART" id="SM01012">
    <property type="entry name" value="ANTAR"/>
    <property type="match status" value="1"/>
</dbReference>
<accession>A0A1H8YLL3</accession>
<evidence type="ECO:0000256" key="4">
    <source>
        <dbReference type="ARBA" id="ARBA00023163"/>
    </source>
</evidence>
<dbReference type="Pfam" id="PF13185">
    <property type="entry name" value="GAF_2"/>
    <property type="match status" value="1"/>
</dbReference>
<dbReference type="EMBL" id="FOEF01000024">
    <property type="protein sequence ID" value="SEP53075.1"/>
    <property type="molecule type" value="Genomic_DNA"/>
</dbReference>